<evidence type="ECO:0000313" key="2">
    <source>
        <dbReference type="Proteomes" id="UP000298170"/>
    </source>
</evidence>
<gene>
    <name evidence="1" type="ORF">E3T39_04375</name>
</gene>
<reference evidence="1 2" key="1">
    <citation type="submission" date="2019-03" db="EMBL/GenBank/DDBJ databases">
        <title>Genomics of glacier-inhabiting Cryobacterium strains.</title>
        <authorList>
            <person name="Liu Q."/>
            <person name="Xin Y.-H."/>
        </authorList>
    </citation>
    <scope>NUCLEOTIDE SEQUENCE [LARGE SCALE GENOMIC DNA]</scope>
    <source>
        <strain evidence="1 2">Sr39</strain>
    </source>
</reference>
<keyword evidence="2" id="KW-1185">Reference proteome</keyword>
<dbReference type="OrthoDB" id="9890486at2"/>
<comment type="caution">
    <text evidence="1">The sequence shown here is derived from an EMBL/GenBank/DDBJ whole genome shotgun (WGS) entry which is preliminary data.</text>
</comment>
<protein>
    <submittedName>
        <fullName evidence="1">Uncharacterized protein</fullName>
    </submittedName>
</protein>
<dbReference type="Proteomes" id="UP000298170">
    <property type="component" value="Unassembled WGS sequence"/>
</dbReference>
<dbReference type="AlphaFoldDB" id="A0A4R9AHM7"/>
<evidence type="ECO:0000313" key="1">
    <source>
        <dbReference type="EMBL" id="TFD62233.1"/>
    </source>
</evidence>
<dbReference type="EMBL" id="SOHJ01000003">
    <property type="protein sequence ID" value="TFD62233.1"/>
    <property type="molecule type" value="Genomic_DNA"/>
</dbReference>
<proteinExistence type="predicted"/>
<accession>A0A4R9AHM7</accession>
<name>A0A4R9AHM7_9MICO</name>
<sequence length="142" mass="15515">MKFFGAHVDEFKVLDVAAAKAKVSSTVDEGLKIAAVADARTAEVNAVYANQQQDEAFQKVCNIAVDFSAPTYSADEEDQTEAKKLMSAMAGESPTNSVKQWSERVVNAYDAVWGAPDAQTQAQLKLLRDIEVFGFQQAYCRV</sequence>
<organism evidence="1 2">
    <name type="scientific">Cryobacterium suzukii</name>
    <dbReference type="NCBI Taxonomy" id="1259198"/>
    <lineage>
        <taxon>Bacteria</taxon>
        <taxon>Bacillati</taxon>
        <taxon>Actinomycetota</taxon>
        <taxon>Actinomycetes</taxon>
        <taxon>Micrococcales</taxon>
        <taxon>Microbacteriaceae</taxon>
        <taxon>Cryobacterium</taxon>
    </lineage>
</organism>